<evidence type="ECO:0000313" key="3">
    <source>
        <dbReference type="Proteomes" id="UP000199544"/>
    </source>
</evidence>
<reference evidence="3" key="1">
    <citation type="submission" date="2016-10" db="EMBL/GenBank/DDBJ databases">
        <authorList>
            <person name="Varghese N."/>
            <person name="Submissions S."/>
        </authorList>
    </citation>
    <scope>NUCLEOTIDE SEQUENCE [LARGE SCALE GENOMIC DNA]</scope>
    <source>
        <strain evidence="3">CGMCC 1.6854</strain>
    </source>
</reference>
<accession>A0A1G9Y8Y9</accession>
<feature type="transmembrane region" description="Helical" evidence="1">
    <location>
        <begin position="934"/>
        <end position="953"/>
    </location>
</feature>
<evidence type="ECO:0000256" key="1">
    <source>
        <dbReference type="SAM" id="Phobius"/>
    </source>
</evidence>
<dbReference type="PANTHER" id="PTHR32063">
    <property type="match status" value="1"/>
</dbReference>
<evidence type="ECO:0000313" key="2">
    <source>
        <dbReference type="EMBL" id="SDN05126.1"/>
    </source>
</evidence>
<feature type="transmembrane region" description="Helical" evidence="1">
    <location>
        <begin position="891"/>
        <end position="913"/>
    </location>
</feature>
<dbReference type="AlphaFoldDB" id="A0A1G9Y8Y9"/>
<feature type="transmembrane region" description="Helical" evidence="1">
    <location>
        <begin position="458"/>
        <end position="484"/>
    </location>
</feature>
<dbReference type="RefSeq" id="WP_090235980.1">
    <property type="nucleotide sequence ID" value="NZ_FNHW01000001.1"/>
</dbReference>
<dbReference type="PANTHER" id="PTHR32063:SF0">
    <property type="entry name" value="SWARMING MOTILITY PROTEIN SWRC"/>
    <property type="match status" value="1"/>
</dbReference>
<feature type="transmembrane region" description="Helical" evidence="1">
    <location>
        <begin position="965"/>
        <end position="989"/>
    </location>
</feature>
<dbReference type="Gene3D" id="3.30.70.1430">
    <property type="entry name" value="Multidrug efflux transporter AcrB pore domain"/>
    <property type="match status" value="2"/>
</dbReference>
<dbReference type="Proteomes" id="UP000199544">
    <property type="component" value="Unassembled WGS sequence"/>
</dbReference>
<feature type="transmembrane region" description="Helical" evidence="1">
    <location>
        <begin position="334"/>
        <end position="353"/>
    </location>
</feature>
<dbReference type="GO" id="GO:0042910">
    <property type="term" value="F:xenobiotic transmembrane transporter activity"/>
    <property type="evidence" value="ECO:0007669"/>
    <property type="project" value="TreeGrafter"/>
</dbReference>
<feature type="transmembrane region" description="Helical" evidence="1">
    <location>
        <begin position="431"/>
        <end position="452"/>
    </location>
</feature>
<dbReference type="EMBL" id="FNHW01000001">
    <property type="protein sequence ID" value="SDN05126.1"/>
    <property type="molecule type" value="Genomic_DNA"/>
</dbReference>
<feature type="transmembrane region" description="Helical" evidence="1">
    <location>
        <begin position="12"/>
        <end position="31"/>
    </location>
</feature>
<dbReference type="SUPFAM" id="SSF82693">
    <property type="entry name" value="Multidrug efflux transporter AcrB pore domain, PN1, PN2, PC1 and PC2 subdomains"/>
    <property type="match status" value="2"/>
</dbReference>
<dbReference type="InterPro" id="IPR027463">
    <property type="entry name" value="AcrB_DN_DC_subdom"/>
</dbReference>
<dbReference type="GO" id="GO:0005886">
    <property type="term" value="C:plasma membrane"/>
    <property type="evidence" value="ECO:0007669"/>
    <property type="project" value="TreeGrafter"/>
</dbReference>
<organism evidence="2 3">
    <name type="scientific">Fictibacillus solisalsi</name>
    <dbReference type="NCBI Taxonomy" id="459525"/>
    <lineage>
        <taxon>Bacteria</taxon>
        <taxon>Bacillati</taxon>
        <taxon>Bacillota</taxon>
        <taxon>Bacilli</taxon>
        <taxon>Bacillales</taxon>
        <taxon>Fictibacillaceae</taxon>
        <taxon>Fictibacillus</taxon>
    </lineage>
</organism>
<feature type="transmembrane region" description="Helical" evidence="1">
    <location>
        <begin position="360"/>
        <end position="380"/>
    </location>
</feature>
<feature type="transmembrane region" description="Helical" evidence="1">
    <location>
        <begin position="837"/>
        <end position="856"/>
    </location>
</feature>
<dbReference type="STRING" id="459525.SAMN04488137_3255"/>
<dbReference type="SUPFAM" id="SSF82714">
    <property type="entry name" value="Multidrug efflux transporter AcrB TolC docking domain, DN and DC subdomains"/>
    <property type="match status" value="1"/>
</dbReference>
<dbReference type="Gene3D" id="1.20.1640.10">
    <property type="entry name" value="Multidrug efflux transporter AcrB transmembrane domain"/>
    <property type="match status" value="2"/>
</dbReference>
<keyword evidence="1" id="KW-0812">Transmembrane</keyword>
<sequence>MQTITNWAFRNKAPVTLFVIIALIIGAVSYFRLPMEFLPEADNPQVSVVTIGQGYDAGSMTEKVTEPVEQAVSGVKGKSSVLSTTGDGYSQITINFDSKTDMKEAKREVQDAVSSLRFPETIGKLQVSQLNTSMIPVGQVSFTFADGLNKENMEKAKKQLLPLFDSKKSISQASIFGENASRVEVQLDTKKLKEKSIPVNSVMSVLQGQNASVTAGGATIDGKKSTINVTDNLTSVGALEKLIIPVQVADPKAQPARLKDVATVKQSKMEDTVLRINGKESLAITVFKENSASAVTAGKDVNDTVSKINKEYPGVKAKTIFTTGEMVENSVNSMMKEVLLGALFATIVILVFLRRIKPTLVTIVSIPLSLAITLLLLWLSGVTLNILTLGGVAVAVGRLVDDSIVVVENIFRRSQGNAFTKENVLAATREVTRAITSSTLITVAVFLPMGLVSGSLRAFLLPFGLTVTYSLLASLLVALTVVPLMSQGMLKNMKLPAHGEPKRYLNVLKWSLNHKYVPIIVAVGVLVGSVGMYVSLPKGEVNAKDASMIAVNMEFPSNAPTDEIKDRMKAFESKLADMKGYKYLLTQYGVSEDEAKYGSVSSSDVVKYTAIMKEDASADDFIKEVNKAKKEESGVRITASPGTMFGSGSGVSEITYDIQGNDKNELASTSKELMNEIKDVKGVRKVSSNQDKTAPVYTVKVDTEKMNTEQAAHQVASLIQPMPIGTITLDDKTTPVLLDAGINPSKASDLEDLSVQTAQGIQPLSKVADITMENRPSTELHKDGKPYIRISAEVKPDNLSAVAAAIDKKVKKLDLPKGINLEKGGAAEQQSSDFADLGMTMLASILIVYLIMVITFKTFRAPLAILMTLPLASIGAVLGLLISGVPADPTALIGGLMLIGIVITNAIVLIDRVKQNEEKMIIRDAIIEACGTRLRPVVMTAVATIFAMLPLLFSHTEDGSLVSKSLAVVVIGGLTGATALTLVIVPVFYELLHFRKSKRQRVEAAQDTVPLTKNA</sequence>
<dbReference type="Gene3D" id="3.30.70.1320">
    <property type="entry name" value="Multidrug efflux transporter AcrB pore domain like"/>
    <property type="match status" value="1"/>
</dbReference>
<dbReference type="Pfam" id="PF00873">
    <property type="entry name" value="ACR_tran"/>
    <property type="match status" value="1"/>
</dbReference>
<proteinExistence type="predicted"/>
<feature type="transmembrane region" description="Helical" evidence="1">
    <location>
        <begin position="863"/>
        <end position="885"/>
    </location>
</feature>
<dbReference type="Gene3D" id="3.30.2090.10">
    <property type="entry name" value="Multidrug efflux transporter AcrB TolC docking domain, DN and DC subdomains"/>
    <property type="match status" value="2"/>
</dbReference>
<keyword evidence="3" id="KW-1185">Reference proteome</keyword>
<dbReference type="InterPro" id="IPR001036">
    <property type="entry name" value="Acrflvin-R"/>
</dbReference>
<dbReference type="Gene3D" id="3.30.70.1440">
    <property type="entry name" value="Multidrug efflux transporter AcrB pore domain"/>
    <property type="match status" value="1"/>
</dbReference>
<keyword evidence="1" id="KW-0472">Membrane</keyword>
<dbReference type="SUPFAM" id="SSF82866">
    <property type="entry name" value="Multidrug efflux transporter AcrB transmembrane domain"/>
    <property type="match status" value="2"/>
</dbReference>
<keyword evidence="1" id="KW-1133">Transmembrane helix</keyword>
<dbReference type="OrthoDB" id="9757876at2"/>
<dbReference type="PRINTS" id="PR00702">
    <property type="entry name" value="ACRIFLAVINRP"/>
</dbReference>
<protein>
    <submittedName>
        <fullName evidence="2">Hydrophobic/amphiphilic exporter-1, HAE1 family</fullName>
    </submittedName>
</protein>
<gene>
    <name evidence="2" type="ORF">SAMN04488137_3255</name>
</gene>
<name>A0A1G9Y8Y9_9BACL</name>